<dbReference type="RefSeq" id="XP_028477197.1">
    <property type="nucleotide sequence ID" value="XM_028622305.1"/>
</dbReference>
<dbReference type="GO" id="GO:0006351">
    <property type="term" value="P:DNA-templated transcription"/>
    <property type="evidence" value="ECO:0007669"/>
    <property type="project" value="InterPro"/>
</dbReference>
<feature type="domain" description="Xylanolytic transcriptional activator regulatory" evidence="4">
    <location>
        <begin position="320"/>
        <end position="393"/>
    </location>
</feature>
<keyword evidence="6" id="KW-1185">Reference proteome</keyword>
<dbReference type="GeneID" id="39591456"/>
<name>A0A427XWZ4_9TREE</name>
<reference evidence="5 6" key="1">
    <citation type="submission" date="2018-11" db="EMBL/GenBank/DDBJ databases">
        <title>Genome sequence of Apiotrichum porosum DSM 27194.</title>
        <authorList>
            <person name="Aliyu H."/>
            <person name="Gorte O."/>
            <person name="Ochsenreither K."/>
        </authorList>
    </citation>
    <scope>NUCLEOTIDE SEQUENCE [LARGE SCALE GENOMIC DNA]</scope>
    <source>
        <strain evidence="5 6">DSM 27194</strain>
    </source>
</reference>
<dbReference type="PANTHER" id="PTHR31001:SF56">
    <property type="entry name" value="ZN(2)-C6 FUNGAL-TYPE DOMAIN-CONTAINING PROTEIN"/>
    <property type="match status" value="1"/>
</dbReference>
<organism evidence="5 6">
    <name type="scientific">Apiotrichum porosum</name>
    <dbReference type="NCBI Taxonomy" id="105984"/>
    <lineage>
        <taxon>Eukaryota</taxon>
        <taxon>Fungi</taxon>
        <taxon>Dikarya</taxon>
        <taxon>Basidiomycota</taxon>
        <taxon>Agaricomycotina</taxon>
        <taxon>Tremellomycetes</taxon>
        <taxon>Trichosporonales</taxon>
        <taxon>Trichosporonaceae</taxon>
        <taxon>Apiotrichum</taxon>
    </lineage>
</organism>
<dbReference type="Pfam" id="PF04082">
    <property type="entry name" value="Fungal_trans"/>
    <property type="match status" value="1"/>
</dbReference>
<gene>
    <name evidence="5" type="ORF">EHS24_006913</name>
</gene>
<comment type="subcellular location">
    <subcellularLocation>
        <location evidence="1">Nucleus</location>
    </subcellularLocation>
</comment>
<sequence length="731" mass="80186">MSEHSSMHASADPSSSKPSGSGKAKVNWKNGPPSCKEPSKDAAKLSKLQNENEDLRARLSVLESKMGTPNSSLGRSSDHSTPARVAALAQLDSQSGSTRFGATLTAPDYTPFSAVSPEPDAAVAHVDPDLRDDNHLDTADGPGTGHMEVSREGAKYLGRGAGSLLICEDDESTHPTLLFPFMGSDKNLLSSVHELFPPAHEAYELLKVYDDLVEWMYHPVDRFAVGHILEGIYSNSSINEAIHHIPPHRLATVLMVLALGMVFSDRPMAQSAALFNAASALLCVPERHFMVRHSMAAVETLHMMVSYLFNVGHSDGTKAAWQILGMCTRIACSIGLHRDASEWGLSVEQQEHRRVLWWECTTYDVLQSLNFGRPYSTPRQLYDCPMPDMPADGGLAPDDSVFHIFLYRLGQSFVYVVDYLAATILPDYSEVVKIDSEIRRVEAAAPVWLKWSDFGEGNVDRFNLSQKHMIQQHSATMFFHKGLLMLHRPYFFKAVATGSEPLLGPYAASFTTCVTSARKHTRLVASLLNRCPQAAYGWWYFIFHAYTAAVIQYTVLRRVPQSMMADDVRADFLASHDIIEQMSRHSGVARRALPMLNRLRERIRATTTGKGTGLTPVEGSLGNNTEENALLDMLFGTLQSDGVPSTGEPHNQVPYQTSSVPGLAGANAYGMDPVASASAFDTGLMLGFEHPAPLAAPQEQMSITDPLIQTLLYWNAIANPEGPQGCPVPQM</sequence>
<accession>A0A427XWZ4</accession>
<dbReference type="GO" id="GO:0003677">
    <property type="term" value="F:DNA binding"/>
    <property type="evidence" value="ECO:0007669"/>
    <property type="project" value="InterPro"/>
</dbReference>
<dbReference type="SMART" id="SM00906">
    <property type="entry name" value="Fungal_trans"/>
    <property type="match status" value="1"/>
</dbReference>
<evidence type="ECO:0000256" key="3">
    <source>
        <dbReference type="SAM" id="MobiDB-lite"/>
    </source>
</evidence>
<dbReference type="Proteomes" id="UP000279236">
    <property type="component" value="Unassembled WGS sequence"/>
</dbReference>
<proteinExistence type="predicted"/>
<dbReference type="PANTHER" id="PTHR31001">
    <property type="entry name" value="UNCHARACTERIZED TRANSCRIPTIONAL REGULATORY PROTEIN"/>
    <property type="match status" value="1"/>
</dbReference>
<dbReference type="EMBL" id="RSCE01000004">
    <property type="protein sequence ID" value="RSH83245.1"/>
    <property type="molecule type" value="Genomic_DNA"/>
</dbReference>
<evidence type="ECO:0000259" key="4">
    <source>
        <dbReference type="SMART" id="SM00906"/>
    </source>
</evidence>
<feature type="compositionally biased region" description="Basic and acidic residues" evidence="3">
    <location>
        <begin position="128"/>
        <end position="138"/>
    </location>
</feature>
<dbReference type="InterPro" id="IPR050613">
    <property type="entry name" value="Sec_Metabolite_Reg"/>
</dbReference>
<feature type="region of interest" description="Disordered" evidence="3">
    <location>
        <begin position="1"/>
        <end position="82"/>
    </location>
</feature>
<evidence type="ECO:0000256" key="1">
    <source>
        <dbReference type="ARBA" id="ARBA00004123"/>
    </source>
</evidence>
<protein>
    <recommendedName>
        <fullName evidence="4">Xylanolytic transcriptional activator regulatory domain-containing protein</fullName>
    </recommendedName>
</protein>
<keyword evidence="2" id="KW-0539">Nucleus</keyword>
<feature type="compositionally biased region" description="Low complexity" evidence="3">
    <location>
        <begin position="7"/>
        <end position="25"/>
    </location>
</feature>
<dbReference type="AlphaFoldDB" id="A0A427XWZ4"/>
<evidence type="ECO:0000313" key="5">
    <source>
        <dbReference type="EMBL" id="RSH83245.1"/>
    </source>
</evidence>
<dbReference type="STRING" id="105984.A0A427XWZ4"/>
<dbReference type="CDD" id="cd12148">
    <property type="entry name" value="fungal_TF_MHR"/>
    <property type="match status" value="1"/>
</dbReference>
<evidence type="ECO:0000313" key="6">
    <source>
        <dbReference type="Proteomes" id="UP000279236"/>
    </source>
</evidence>
<dbReference type="GO" id="GO:0008270">
    <property type="term" value="F:zinc ion binding"/>
    <property type="evidence" value="ECO:0007669"/>
    <property type="project" value="InterPro"/>
</dbReference>
<dbReference type="OrthoDB" id="424974at2759"/>
<dbReference type="InterPro" id="IPR007219">
    <property type="entry name" value="XnlR_reg_dom"/>
</dbReference>
<feature type="region of interest" description="Disordered" evidence="3">
    <location>
        <begin position="128"/>
        <end position="148"/>
    </location>
</feature>
<comment type="caution">
    <text evidence="5">The sequence shown here is derived from an EMBL/GenBank/DDBJ whole genome shotgun (WGS) entry which is preliminary data.</text>
</comment>
<evidence type="ECO:0000256" key="2">
    <source>
        <dbReference type="ARBA" id="ARBA00023242"/>
    </source>
</evidence>
<dbReference type="GO" id="GO:0005634">
    <property type="term" value="C:nucleus"/>
    <property type="evidence" value="ECO:0007669"/>
    <property type="project" value="UniProtKB-SubCell"/>
</dbReference>